<comment type="caution">
    <text evidence="1">The sequence shown here is derived from an EMBL/GenBank/DDBJ whole genome shotgun (WGS) entry which is preliminary data.</text>
</comment>
<dbReference type="EMBL" id="RQGC01000009">
    <property type="protein sequence ID" value="TGL39647.1"/>
    <property type="molecule type" value="Genomic_DNA"/>
</dbReference>
<protein>
    <submittedName>
        <fullName evidence="1">Uncharacterized protein</fullName>
    </submittedName>
</protein>
<reference evidence="2" key="1">
    <citation type="journal article" date="2019" name="PLoS Negl. Trop. Dis.">
        <title>Revisiting the worldwide diversity of Leptospira species in the environment.</title>
        <authorList>
            <person name="Vincent A.T."/>
            <person name="Schiettekatte O."/>
            <person name="Bourhy P."/>
            <person name="Veyrier F.J."/>
            <person name="Picardeau M."/>
        </authorList>
    </citation>
    <scope>NUCLEOTIDE SEQUENCE [LARGE SCALE GENOMIC DNA]</scope>
    <source>
        <strain evidence="2">201702690</strain>
    </source>
</reference>
<evidence type="ECO:0000313" key="1">
    <source>
        <dbReference type="EMBL" id="TGL39647.1"/>
    </source>
</evidence>
<organism evidence="1 2">
    <name type="scientific">Leptospira langatensis</name>
    <dbReference type="NCBI Taxonomy" id="2484983"/>
    <lineage>
        <taxon>Bacteria</taxon>
        <taxon>Pseudomonadati</taxon>
        <taxon>Spirochaetota</taxon>
        <taxon>Spirochaetia</taxon>
        <taxon>Leptospirales</taxon>
        <taxon>Leptospiraceae</taxon>
        <taxon>Leptospira</taxon>
    </lineage>
</organism>
<dbReference type="Proteomes" id="UP000297273">
    <property type="component" value="Unassembled WGS sequence"/>
</dbReference>
<evidence type="ECO:0000313" key="2">
    <source>
        <dbReference type="Proteomes" id="UP000297273"/>
    </source>
</evidence>
<dbReference type="RefSeq" id="WP_135646422.1">
    <property type="nucleotide sequence ID" value="NZ_RQGC01000009.1"/>
</dbReference>
<proteinExistence type="predicted"/>
<keyword evidence="2" id="KW-1185">Reference proteome</keyword>
<accession>A0ABY2M986</accession>
<gene>
    <name evidence="1" type="ORF">EHQ53_14085</name>
</gene>
<sequence>MKRFRKVFKIFGLTIILEKNDRAKSILIPNELESQVRNLIHEFDFEQVKKALTGSRVPCDGLVPQALDEKLIRHLVTVDDIIGDSSHEK</sequence>
<name>A0ABY2M986_9LEPT</name>